<dbReference type="InterPro" id="IPR027417">
    <property type="entry name" value="P-loop_NTPase"/>
</dbReference>
<dbReference type="CDD" id="cd00009">
    <property type="entry name" value="AAA"/>
    <property type="match status" value="1"/>
</dbReference>
<dbReference type="Pfam" id="PF02861">
    <property type="entry name" value="Clp_N"/>
    <property type="match status" value="1"/>
</dbReference>
<feature type="domain" description="UVR" evidence="4">
    <location>
        <begin position="411"/>
        <end position="446"/>
    </location>
</feature>
<proteinExistence type="predicted"/>
<dbReference type="Gene3D" id="3.40.50.300">
    <property type="entry name" value="P-loop containing nucleotide triphosphate hydrolases"/>
    <property type="match status" value="1"/>
</dbReference>
<dbReference type="InterPro" id="IPR001943">
    <property type="entry name" value="UVR_dom"/>
</dbReference>
<dbReference type="SUPFAM" id="SSF52540">
    <property type="entry name" value="P-loop containing nucleoside triphosphate hydrolases"/>
    <property type="match status" value="2"/>
</dbReference>
<name>A0A4V2S0F4_9ACTN</name>
<keyword evidence="7" id="KW-1185">Reference proteome</keyword>
<dbReference type="InterPro" id="IPR036628">
    <property type="entry name" value="Clp_N_dom_sf"/>
</dbReference>
<accession>A0A4V2S0F4</accession>
<dbReference type="Gene3D" id="4.10.860.10">
    <property type="entry name" value="UVR domain"/>
    <property type="match status" value="1"/>
</dbReference>
<dbReference type="AlphaFoldDB" id="A0A4V2S0F4"/>
<keyword evidence="2" id="KW-0067">ATP-binding</keyword>
<comment type="caution">
    <text evidence="6">The sequence shown here is derived from an EMBL/GenBank/DDBJ whole genome shotgun (WGS) entry which is preliminary data.</text>
</comment>
<dbReference type="PROSITE" id="PS50151">
    <property type="entry name" value="UVR"/>
    <property type="match status" value="1"/>
</dbReference>
<reference evidence="6 7" key="1">
    <citation type="journal article" date="2015" name="Stand. Genomic Sci.">
        <title>Genomic Encyclopedia of Bacterial and Archaeal Type Strains, Phase III: the genomes of soil and plant-associated and newly described type strains.</title>
        <authorList>
            <person name="Whitman W.B."/>
            <person name="Woyke T."/>
            <person name="Klenk H.P."/>
            <person name="Zhou Y."/>
            <person name="Lilburn T.G."/>
            <person name="Beck B.J."/>
            <person name="De Vos P."/>
            <person name="Vandamme P."/>
            <person name="Eisen J.A."/>
            <person name="Garrity G."/>
            <person name="Hugenholtz P."/>
            <person name="Kyrpides N.C."/>
        </authorList>
    </citation>
    <scope>NUCLEOTIDE SEQUENCE [LARGE SCALE GENOMIC DNA]</scope>
    <source>
        <strain evidence="6 7">VKM Ac-2572</strain>
    </source>
</reference>
<evidence type="ECO:0000313" key="6">
    <source>
        <dbReference type="EMBL" id="TCO32410.1"/>
    </source>
</evidence>
<dbReference type="PANTHER" id="PTHR11638:SF18">
    <property type="entry name" value="HEAT SHOCK PROTEIN 104"/>
    <property type="match status" value="1"/>
</dbReference>
<dbReference type="GO" id="GO:0005737">
    <property type="term" value="C:cytoplasm"/>
    <property type="evidence" value="ECO:0007669"/>
    <property type="project" value="TreeGrafter"/>
</dbReference>
<evidence type="ECO:0000259" key="4">
    <source>
        <dbReference type="PROSITE" id="PS50151"/>
    </source>
</evidence>
<keyword evidence="1" id="KW-0547">Nucleotide-binding</keyword>
<dbReference type="InterPro" id="IPR004176">
    <property type="entry name" value="Clp_R_N"/>
</dbReference>
<evidence type="ECO:0000256" key="2">
    <source>
        <dbReference type="ARBA" id="ARBA00022840"/>
    </source>
</evidence>
<dbReference type="PANTHER" id="PTHR11638">
    <property type="entry name" value="ATP-DEPENDENT CLP PROTEASE"/>
    <property type="match status" value="1"/>
</dbReference>
<feature type="domain" description="Clp R" evidence="5">
    <location>
        <begin position="2"/>
        <end position="144"/>
    </location>
</feature>
<sequence>MFERFTDRARAVVVLAQEEAREYRHDHIGTEHVLLGLVREGEGVGAKTLESLGVSLDAVRSQIEEVVGVGDDGPGAHIPFTPRAKRVLEFALREALQLDHNYIGTEHILLGLLRENEGVAAQVLVKLGADLNTARAKVIELLSGRPVPGAAEVVTLELDKLGQNLTSLAREGKLYPVIGREREVERTLQVLSRRTRNNPCLVGEPGINKHAIVEGIAQLIVRRDVPEILRGKQIYALDAESLLTTAIDKADTVAKLHSALREAADRGDVIVFVDELHVLLRAGATSGVDTAAVLRPALLDGSLQVVGGMTLDDYSNYLENDNLLGGLFQAITVAESSVAWTIESLKGVREQFEAHHRVTITDSALVAAVVLAHKYMTHQFLPDSAIDLIDEAGARLRIRRMTQPPDLRDLDEEIAAIRRQKEEAIDAQDFELASSLRDEEKAIRGRKAERERQWKDGDIDLVAEVDEDLIVEIVSEASRTAIAKIVSTDEPEPGQAVVPVVTGDRYVLIGDRPAEDELDDLLGTSAVAGDIAAILAASRESTPFVLAVDGGWGVGKSTLLHHIDARLPGPPEMVKVRFNAWTAQGGNALEGLIKSVLVELDSNLIRRSIRKLARRKRVVGVARIGSLVLARFLGASRLVDELMSRMAVDSQSRNELRDLIHGLLSDWVGADGKRKGNRTLVVFIDDLDRCDDAVVLGVCEAVKLYLDAPGLIFVIGCDLSVLARGVSGAARGGLSEGRTYLEKIVQVAYRVPAPDHERVRRLIRGYADRSGTTALVDDTVIELLAERTGRNPRRIKRIINSFVLEYRLNPAWRQPPLGSAQLITVILLHQLYPSFYERLVSEDSGADPILEFLDYADVQAKGSNPPPAGDPWWSTVSRTFRAQGLRAPDRSAAERHRLAAHLEQLEQRLPDDYPSLARNQAFVDLLAGIGGTEARQAIRSQLISRPLGTNPLAGSEAATAESA</sequence>
<organism evidence="6 7">
    <name type="scientific">Kribbella steppae</name>
    <dbReference type="NCBI Taxonomy" id="2512223"/>
    <lineage>
        <taxon>Bacteria</taxon>
        <taxon>Bacillati</taxon>
        <taxon>Actinomycetota</taxon>
        <taxon>Actinomycetes</taxon>
        <taxon>Propionibacteriales</taxon>
        <taxon>Kribbellaceae</taxon>
        <taxon>Kribbella</taxon>
    </lineage>
</organism>
<dbReference type="GO" id="GO:0034605">
    <property type="term" value="P:cellular response to heat"/>
    <property type="evidence" value="ECO:0007669"/>
    <property type="project" value="TreeGrafter"/>
</dbReference>
<dbReference type="InterPro" id="IPR041546">
    <property type="entry name" value="ClpA/ClpB_AAA_lid"/>
</dbReference>
<evidence type="ECO:0000256" key="3">
    <source>
        <dbReference type="PROSITE-ProRule" id="PRU01251"/>
    </source>
</evidence>
<dbReference type="RefSeq" id="WP_132209208.1">
    <property type="nucleotide sequence ID" value="NZ_SLWN01000004.1"/>
</dbReference>
<dbReference type="Gene3D" id="1.10.1780.10">
    <property type="entry name" value="Clp, N-terminal domain"/>
    <property type="match status" value="1"/>
</dbReference>
<protein>
    <submittedName>
        <fullName evidence="6">UvrB/UvrC motif-containing protein</fullName>
    </submittedName>
</protein>
<evidence type="ECO:0000313" key="7">
    <source>
        <dbReference type="Proteomes" id="UP000294508"/>
    </source>
</evidence>
<dbReference type="InterPro" id="IPR011646">
    <property type="entry name" value="KAP_P-loop"/>
</dbReference>
<gene>
    <name evidence="6" type="ORF">EV652_10416</name>
</gene>
<dbReference type="PROSITE" id="PS51903">
    <property type="entry name" value="CLP_R"/>
    <property type="match status" value="1"/>
</dbReference>
<dbReference type="InterPro" id="IPR050130">
    <property type="entry name" value="ClpA_ClpB"/>
</dbReference>
<dbReference type="EMBL" id="SLWN01000004">
    <property type="protein sequence ID" value="TCO32410.1"/>
    <property type="molecule type" value="Genomic_DNA"/>
</dbReference>
<keyword evidence="3" id="KW-0677">Repeat</keyword>
<dbReference type="Pfam" id="PF07693">
    <property type="entry name" value="KAP_NTPase"/>
    <property type="match status" value="1"/>
</dbReference>
<dbReference type="Pfam" id="PF17871">
    <property type="entry name" value="AAA_lid_9"/>
    <property type="match status" value="1"/>
</dbReference>
<dbReference type="OrthoDB" id="9803641at2"/>
<evidence type="ECO:0000259" key="5">
    <source>
        <dbReference type="PROSITE" id="PS51903"/>
    </source>
</evidence>
<dbReference type="GO" id="GO:0016887">
    <property type="term" value="F:ATP hydrolysis activity"/>
    <property type="evidence" value="ECO:0007669"/>
    <property type="project" value="TreeGrafter"/>
</dbReference>
<dbReference type="GO" id="GO:0005524">
    <property type="term" value="F:ATP binding"/>
    <property type="evidence" value="ECO:0007669"/>
    <property type="project" value="UniProtKB-KW"/>
</dbReference>
<dbReference type="Gene3D" id="1.10.8.60">
    <property type="match status" value="1"/>
</dbReference>
<dbReference type="Proteomes" id="UP000294508">
    <property type="component" value="Unassembled WGS sequence"/>
</dbReference>
<evidence type="ECO:0000256" key="1">
    <source>
        <dbReference type="ARBA" id="ARBA00022741"/>
    </source>
</evidence>
<dbReference type="SUPFAM" id="SSF81923">
    <property type="entry name" value="Double Clp-N motif"/>
    <property type="match status" value="1"/>
</dbReference>
<dbReference type="FunFam" id="1.10.1780.10:FF:000001">
    <property type="entry name" value="ATP-dependent Clp protease ATP-binding subunit"/>
    <property type="match status" value="1"/>
</dbReference>